<dbReference type="EMBL" id="PJCH01000007">
    <property type="protein sequence ID" value="PQA87478.1"/>
    <property type="molecule type" value="Genomic_DNA"/>
</dbReference>
<evidence type="ECO:0000259" key="2">
    <source>
        <dbReference type="PROSITE" id="PS50206"/>
    </source>
</evidence>
<evidence type="ECO:0000256" key="1">
    <source>
        <dbReference type="ARBA" id="ARBA00023266"/>
    </source>
</evidence>
<dbReference type="Pfam" id="PF26341">
    <property type="entry name" value="AAA_SelU"/>
    <property type="match status" value="1"/>
</dbReference>
<evidence type="ECO:0000313" key="4">
    <source>
        <dbReference type="Proteomes" id="UP000239504"/>
    </source>
</evidence>
<proteinExistence type="predicted"/>
<keyword evidence="4" id="KW-1185">Reference proteome</keyword>
<dbReference type="PROSITE" id="PS00380">
    <property type="entry name" value="RHODANESE_1"/>
    <property type="match status" value="1"/>
</dbReference>
<dbReference type="NCBIfam" id="NF008750">
    <property type="entry name" value="PRK11784.1-2"/>
    <property type="match status" value="1"/>
</dbReference>
<protein>
    <submittedName>
        <fullName evidence="3">tRNA 2-selenouridine(34) synthase MnmH</fullName>
    </submittedName>
</protein>
<sequence length="361" mass="40284">MIEQIRDIGPETLARFDAIIDARAPSEFAEDHLPGAVNLPVLDDAERAEVGTLYKTRSRFEARRVGAAYVARNLARHLETALAGRENDFHPLLYCWRGGMRSNAMATVFSQVGWRCGLLEGGYKTWRRAVVAELRDNEAPLPIVLIDGQTGTAKSDILRAAAAKGVQVLDLEACASHRGSVFGGFADAPQPEQKHFETLLYDDVRRFDLSKPILVEAESNRIGRCEIPQRLWKAMLAAPRIVIEANPQIRAPYLLTAYGDIIGDGAAVKAAVERLKPFHPKDEIAEWRAMAETGQWRRLAEALMREHYDPAYERSRKRGRAGKPLARYRLDALDSATFERVAHDIASALDHRAISKDRPAI</sequence>
<dbReference type="InterPro" id="IPR001307">
    <property type="entry name" value="Thiosulphate_STrfase_CS"/>
</dbReference>
<reference evidence="3 4" key="1">
    <citation type="submission" date="2017-12" db="EMBL/GenBank/DDBJ databases">
        <authorList>
            <person name="Hurst M.R.H."/>
        </authorList>
    </citation>
    <scope>NUCLEOTIDE SEQUENCE [LARGE SCALE GENOMIC DNA]</scope>
    <source>
        <strain evidence="3 4">SY-3-19</strain>
    </source>
</reference>
<gene>
    <name evidence="3" type="ORF">CW354_11785</name>
</gene>
<dbReference type="InterPro" id="IPR036873">
    <property type="entry name" value="Rhodanese-like_dom_sf"/>
</dbReference>
<dbReference type="GO" id="GO:0043828">
    <property type="term" value="F:tRNA 2-selenouridine synthase activity"/>
    <property type="evidence" value="ECO:0007669"/>
    <property type="project" value="InterPro"/>
</dbReference>
<evidence type="ECO:0000313" key="3">
    <source>
        <dbReference type="EMBL" id="PQA87478.1"/>
    </source>
</evidence>
<dbReference type="RefSeq" id="WP_104830295.1">
    <property type="nucleotide sequence ID" value="NZ_PJCH01000007.1"/>
</dbReference>
<accession>A0A2S7K4W3</accession>
<dbReference type="InterPro" id="IPR017582">
    <property type="entry name" value="SelU"/>
</dbReference>
<dbReference type="SUPFAM" id="SSF52821">
    <property type="entry name" value="Rhodanese/Cell cycle control phosphatase"/>
    <property type="match status" value="1"/>
</dbReference>
<dbReference type="NCBIfam" id="TIGR03167">
    <property type="entry name" value="tRNA_sel_U_synt"/>
    <property type="match status" value="1"/>
</dbReference>
<dbReference type="AlphaFoldDB" id="A0A2S7K4W3"/>
<dbReference type="GO" id="GO:0002098">
    <property type="term" value="P:tRNA wobble uridine modification"/>
    <property type="evidence" value="ECO:0007669"/>
    <property type="project" value="InterPro"/>
</dbReference>
<dbReference type="Proteomes" id="UP000239504">
    <property type="component" value="Unassembled WGS sequence"/>
</dbReference>
<dbReference type="Gene3D" id="3.40.250.10">
    <property type="entry name" value="Rhodanese-like domain"/>
    <property type="match status" value="1"/>
</dbReference>
<comment type="caution">
    <text evidence="3">The sequence shown here is derived from an EMBL/GenBank/DDBJ whole genome shotgun (WGS) entry which is preliminary data.</text>
</comment>
<dbReference type="GO" id="GO:0004792">
    <property type="term" value="F:thiosulfate-cyanide sulfurtransferase activity"/>
    <property type="evidence" value="ECO:0007669"/>
    <property type="project" value="InterPro"/>
</dbReference>
<dbReference type="SMART" id="SM00450">
    <property type="entry name" value="RHOD"/>
    <property type="match status" value="1"/>
</dbReference>
<feature type="domain" description="Rhodanese" evidence="2">
    <location>
        <begin position="19"/>
        <end position="131"/>
    </location>
</feature>
<dbReference type="NCBIfam" id="NF008752">
    <property type="entry name" value="PRK11784.1-4"/>
    <property type="match status" value="1"/>
</dbReference>
<dbReference type="InterPro" id="IPR058840">
    <property type="entry name" value="AAA_SelU"/>
</dbReference>
<organism evidence="3 4">
    <name type="scientific">Hyphococcus luteus</name>
    <dbReference type="NCBI Taxonomy" id="2058213"/>
    <lineage>
        <taxon>Bacteria</taxon>
        <taxon>Pseudomonadati</taxon>
        <taxon>Pseudomonadota</taxon>
        <taxon>Alphaproteobacteria</taxon>
        <taxon>Parvularculales</taxon>
        <taxon>Parvularculaceae</taxon>
        <taxon>Hyphococcus</taxon>
    </lineage>
</organism>
<dbReference type="PROSITE" id="PS50206">
    <property type="entry name" value="RHODANESE_3"/>
    <property type="match status" value="1"/>
</dbReference>
<dbReference type="PANTHER" id="PTHR30401">
    <property type="entry name" value="TRNA 2-SELENOURIDINE SYNTHASE"/>
    <property type="match status" value="1"/>
</dbReference>
<dbReference type="OrthoDB" id="9808735at2"/>
<dbReference type="InterPro" id="IPR001763">
    <property type="entry name" value="Rhodanese-like_dom"/>
</dbReference>
<name>A0A2S7K4W3_9PROT</name>
<dbReference type="PANTHER" id="PTHR30401:SF0">
    <property type="entry name" value="TRNA 2-SELENOURIDINE SYNTHASE"/>
    <property type="match status" value="1"/>
</dbReference>
<dbReference type="Pfam" id="PF00581">
    <property type="entry name" value="Rhodanese"/>
    <property type="match status" value="1"/>
</dbReference>
<keyword evidence="1" id="KW-0711">Selenium</keyword>